<accession>A0A7Y9WY63</accession>
<reference evidence="3 4" key="1">
    <citation type="submission" date="2020-07" db="EMBL/GenBank/DDBJ databases">
        <title>Sequencing the genomes of 1000 actinobacteria strains.</title>
        <authorList>
            <person name="Klenk H.-P."/>
        </authorList>
    </citation>
    <scope>NUCLEOTIDE SEQUENCE [LARGE SCALE GENOMIC DNA]</scope>
    <source>
        <strain evidence="3 4">DSM 45876</strain>
    </source>
</reference>
<organism evidence="3 4">
    <name type="scientific">Micromonospora jinlongensis</name>
    <dbReference type="NCBI Taxonomy" id="1287877"/>
    <lineage>
        <taxon>Bacteria</taxon>
        <taxon>Bacillati</taxon>
        <taxon>Actinomycetota</taxon>
        <taxon>Actinomycetes</taxon>
        <taxon>Micromonosporales</taxon>
        <taxon>Micromonosporaceae</taxon>
        <taxon>Micromonospora</taxon>
    </lineage>
</organism>
<evidence type="ECO:0000313" key="4">
    <source>
        <dbReference type="Proteomes" id="UP000523545"/>
    </source>
</evidence>
<dbReference type="Proteomes" id="UP000523545">
    <property type="component" value="Unassembled WGS sequence"/>
</dbReference>
<evidence type="ECO:0000256" key="2">
    <source>
        <dbReference type="SAM" id="Phobius"/>
    </source>
</evidence>
<protein>
    <submittedName>
        <fullName evidence="3">Uncharacterized protein</fullName>
    </submittedName>
</protein>
<dbReference type="RefSeq" id="WP_179778749.1">
    <property type="nucleotide sequence ID" value="NZ_JACCHK010000001.1"/>
</dbReference>
<sequence>MSELERLRQAMRDTERPATSLDLAAVMREGRRLRIRRRVAGAGAATLAAGVAAAVVVVAVGAGPGGPPTPERPPPVAVAPPPAGASPTASAWLEPTPPPTVARDVPPPKPLGQVIDSEVRHGADQRVYYFVGVSVPGEPKVSVGLAAGRRAPDGMLTTDILVNDVDGADRSPGFHQIGYDERSSTVPVPTFGYFVGPAQRIVGTVGARQVDARLARWSEDKQVLIFWFDPAELTPGQRLDGIVARDANGRRL</sequence>
<gene>
    <name evidence="3" type="ORF">HNR22_000400</name>
</gene>
<proteinExistence type="predicted"/>
<keyword evidence="2" id="KW-1133">Transmembrane helix</keyword>
<feature type="compositionally biased region" description="Pro residues" evidence="1">
    <location>
        <begin position="66"/>
        <end position="84"/>
    </location>
</feature>
<feature type="region of interest" description="Disordered" evidence="1">
    <location>
        <begin position="66"/>
        <end position="91"/>
    </location>
</feature>
<keyword evidence="2" id="KW-0812">Transmembrane</keyword>
<name>A0A7Y9WY63_9ACTN</name>
<comment type="caution">
    <text evidence="3">The sequence shown here is derived from an EMBL/GenBank/DDBJ whole genome shotgun (WGS) entry which is preliminary data.</text>
</comment>
<dbReference type="EMBL" id="JACCHK010000001">
    <property type="protein sequence ID" value="NYH40673.1"/>
    <property type="molecule type" value="Genomic_DNA"/>
</dbReference>
<dbReference type="AlphaFoldDB" id="A0A7Y9WY63"/>
<evidence type="ECO:0000256" key="1">
    <source>
        <dbReference type="SAM" id="MobiDB-lite"/>
    </source>
</evidence>
<keyword evidence="2" id="KW-0472">Membrane</keyword>
<evidence type="ECO:0000313" key="3">
    <source>
        <dbReference type="EMBL" id="NYH40673.1"/>
    </source>
</evidence>
<keyword evidence="4" id="KW-1185">Reference proteome</keyword>
<feature type="transmembrane region" description="Helical" evidence="2">
    <location>
        <begin position="39"/>
        <end position="62"/>
    </location>
</feature>